<dbReference type="RefSeq" id="WP_233650149.1">
    <property type="nucleotide sequence ID" value="NZ_JAHCNX010000007.1"/>
</dbReference>
<dbReference type="AlphaFoldDB" id="A0ABD5AUI8"/>
<keyword evidence="5" id="KW-0533">Nickel</keyword>
<comment type="catalytic activity">
    <reaction evidence="15">
        <text>Ni(2+)(out) + ATP + H2O = Ni(2+)(in) + ADP + phosphate + H(+)</text>
        <dbReference type="Rhea" id="RHEA:15557"/>
        <dbReference type="ChEBI" id="CHEBI:15377"/>
        <dbReference type="ChEBI" id="CHEBI:15378"/>
        <dbReference type="ChEBI" id="CHEBI:30616"/>
        <dbReference type="ChEBI" id="CHEBI:43474"/>
        <dbReference type="ChEBI" id="CHEBI:49786"/>
        <dbReference type="ChEBI" id="CHEBI:456216"/>
        <dbReference type="EC" id="7.2.2.11"/>
    </reaction>
    <physiologicalReaction direction="left-to-right" evidence="15">
        <dbReference type="Rhea" id="RHEA:15558"/>
    </physiologicalReaction>
</comment>
<dbReference type="InterPro" id="IPR017871">
    <property type="entry name" value="ABC_transporter-like_CS"/>
</dbReference>
<evidence type="ECO:0000256" key="6">
    <source>
        <dbReference type="ARBA" id="ARBA00022741"/>
    </source>
</evidence>
<dbReference type="GO" id="GO:0005886">
    <property type="term" value="C:plasma membrane"/>
    <property type="evidence" value="ECO:0007669"/>
    <property type="project" value="UniProtKB-SubCell"/>
</dbReference>
<evidence type="ECO:0000256" key="15">
    <source>
        <dbReference type="ARBA" id="ARBA00048610"/>
    </source>
</evidence>
<keyword evidence="4" id="KW-1003">Cell membrane</keyword>
<comment type="caution">
    <text evidence="17">The sequence shown here is derived from an EMBL/GenBank/DDBJ whole genome shotgun (WGS) entry which is preliminary data.</text>
</comment>
<dbReference type="EC" id="7.2.2.11" evidence="13"/>
<keyword evidence="9" id="KW-0406">Ion transport</keyword>
<evidence type="ECO:0000256" key="14">
    <source>
        <dbReference type="ARBA" id="ARBA00044143"/>
    </source>
</evidence>
<name>A0ABD5AUI8_STACR</name>
<reference evidence="17 18" key="1">
    <citation type="submission" date="2023-08" db="EMBL/GenBank/DDBJ databases">
        <title>Whole genome sequencing of Staphylococcus chromogenes NNSch 2386.</title>
        <authorList>
            <person name="Kropotov V.S."/>
            <person name="Boriskina E.V."/>
            <person name="Gordinskaya N.A."/>
            <person name="Shkurkina I.S."/>
            <person name="Kryazhev D.V."/>
            <person name="Alekseeva A.E."/>
            <person name="Makhova M.A."/>
        </authorList>
    </citation>
    <scope>NUCLEOTIDE SEQUENCE [LARGE SCALE GENOMIC DNA]</scope>
    <source>
        <strain evidence="17 18">NNSch 2386</strain>
    </source>
</reference>
<evidence type="ECO:0000256" key="4">
    <source>
        <dbReference type="ARBA" id="ARBA00022475"/>
    </source>
</evidence>
<gene>
    <name evidence="17" type="ORF">RCF65_03905</name>
</gene>
<dbReference type="Pfam" id="PF00005">
    <property type="entry name" value="ABC_tran"/>
    <property type="match status" value="1"/>
</dbReference>
<dbReference type="PANTHER" id="PTHR43297:SF13">
    <property type="entry name" value="NICKEL ABC TRANSPORTER, ATP-BINDING PROTEIN"/>
    <property type="match status" value="1"/>
</dbReference>
<dbReference type="InterPro" id="IPR003439">
    <property type="entry name" value="ABC_transporter-like_ATP-bd"/>
</dbReference>
<keyword evidence="6" id="KW-0547">Nucleotide-binding</keyword>
<comment type="similarity">
    <text evidence="2">Belongs to the ABC transporter superfamily.</text>
</comment>
<evidence type="ECO:0000256" key="1">
    <source>
        <dbReference type="ARBA" id="ARBA00004202"/>
    </source>
</evidence>
<dbReference type="Gene3D" id="3.40.50.300">
    <property type="entry name" value="P-loop containing nucleotide triphosphate hydrolases"/>
    <property type="match status" value="1"/>
</dbReference>
<evidence type="ECO:0000256" key="13">
    <source>
        <dbReference type="ARBA" id="ARBA00039098"/>
    </source>
</evidence>
<accession>A0ABD5AUI8</accession>
<evidence type="ECO:0000313" key="17">
    <source>
        <dbReference type="EMBL" id="MDQ7175126.1"/>
    </source>
</evidence>
<evidence type="ECO:0000256" key="5">
    <source>
        <dbReference type="ARBA" id="ARBA00022596"/>
    </source>
</evidence>
<dbReference type="Proteomes" id="UP001240157">
    <property type="component" value="Unassembled WGS sequence"/>
</dbReference>
<dbReference type="PANTHER" id="PTHR43297">
    <property type="entry name" value="OLIGOPEPTIDE TRANSPORT ATP-BINDING PROTEIN APPD"/>
    <property type="match status" value="1"/>
</dbReference>
<dbReference type="InterPro" id="IPR003593">
    <property type="entry name" value="AAA+_ATPase"/>
</dbReference>
<dbReference type="SMART" id="SM00382">
    <property type="entry name" value="AAA"/>
    <property type="match status" value="1"/>
</dbReference>
<evidence type="ECO:0000256" key="12">
    <source>
        <dbReference type="ARBA" id="ARBA00038669"/>
    </source>
</evidence>
<protein>
    <recommendedName>
        <fullName evidence="14">Nickel import system ATP-binding protein NikD</fullName>
        <ecNumber evidence="13">7.2.2.11</ecNumber>
    </recommendedName>
</protein>
<comment type="subcellular location">
    <subcellularLocation>
        <location evidence="1">Cell membrane</location>
        <topology evidence="1">Peripheral membrane protein</topology>
    </subcellularLocation>
</comment>
<dbReference type="InterPro" id="IPR050388">
    <property type="entry name" value="ABC_Ni/Peptide_Import"/>
</dbReference>
<dbReference type="EMBL" id="JAVGJF010000014">
    <property type="protein sequence ID" value="MDQ7175126.1"/>
    <property type="molecule type" value="Genomic_DNA"/>
</dbReference>
<dbReference type="GO" id="GO:0005524">
    <property type="term" value="F:ATP binding"/>
    <property type="evidence" value="ECO:0007669"/>
    <property type="project" value="UniProtKB-KW"/>
</dbReference>
<keyword evidence="3" id="KW-0813">Transport</keyword>
<keyword evidence="8" id="KW-1278">Translocase</keyword>
<evidence type="ECO:0000313" key="18">
    <source>
        <dbReference type="Proteomes" id="UP001240157"/>
    </source>
</evidence>
<sequence>MTEIQLEVEKLSVSTPAQTLLHDIDLALMHRHVTALIGPSGSGKTLLSKALLKQLPHTMTMAYDTLRYKGESVTEMKTLLGKRIGYMSQDYMHSFNEHTSLEKQLLQIYRYHYDVTQEEAHARIQQALGWVGLEDLDLKQRYRFMLSGGQLQRLVIASVMMLEPDVIIADEPTASLDVVNGAHIIQLLKHLVDAHDVTLCIITHDLSHVARICDEVYVMDQGEIVASGPFHEFDAHHPHPMVAQLFQQRRRLGGLQ</sequence>
<comment type="subunit">
    <text evidence="12">The complex is composed of two ATP-binding proteins (NikD and NikE), two transmembrane proteins (NikB and NikC) and a solute-binding protein (NikA).</text>
</comment>
<feature type="domain" description="ABC transporter" evidence="16">
    <location>
        <begin position="6"/>
        <end position="246"/>
    </location>
</feature>
<organism evidence="17 18">
    <name type="scientific">Staphylococcus chromogenes</name>
    <name type="common">Staphylococcus hyicus subsp. chromogenes</name>
    <dbReference type="NCBI Taxonomy" id="46126"/>
    <lineage>
        <taxon>Bacteria</taxon>
        <taxon>Bacillati</taxon>
        <taxon>Bacillota</taxon>
        <taxon>Bacilli</taxon>
        <taxon>Bacillales</taxon>
        <taxon>Staphylococcaceae</taxon>
        <taxon>Staphylococcus</taxon>
    </lineage>
</organism>
<dbReference type="GO" id="GO:0015413">
    <property type="term" value="F:ABC-type nickel transporter activity"/>
    <property type="evidence" value="ECO:0007669"/>
    <property type="project" value="UniProtKB-EC"/>
</dbReference>
<evidence type="ECO:0000256" key="9">
    <source>
        <dbReference type="ARBA" id="ARBA00023065"/>
    </source>
</evidence>
<dbReference type="PROSITE" id="PS50893">
    <property type="entry name" value="ABC_TRANSPORTER_2"/>
    <property type="match status" value="1"/>
</dbReference>
<evidence type="ECO:0000256" key="10">
    <source>
        <dbReference type="ARBA" id="ARBA00023112"/>
    </source>
</evidence>
<evidence type="ECO:0000259" key="16">
    <source>
        <dbReference type="PROSITE" id="PS50893"/>
    </source>
</evidence>
<keyword evidence="7 17" id="KW-0067">ATP-binding</keyword>
<evidence type="ECO:0000256" key="11">
    <source>
        <dbReference type="ARBA" id="ARBA00023136"/>
    </source>
</evidence>
<evidence type="ECO:0000256" key="2">
    <source>
        <dbReference type="ARBA" id="ARBA00005417"/>
    </source>
</evidence>
<evidence type="ECO:0000256" key="3">
    <source>
        <dbReference type="ARBA" id="ARBA00022448"/>
    </source>
</evidence>
<dbReference type="SUPFAM" id="SSF52540">
    <property type="entry name" value="P-loop containing nucleoside triphosphate hydrolases"/>
    <property type="match status" value="1"/>
</dbReference>
<dbReference type="PROSITE" id="PS00211">
    <property type="entry name" value="ABC_TRANSPORTER_1"/>
    <property type="match status" value="1"/>
</dbReference>
<proteinExistence type="inferred from homology"/>
<keyword evidence="10" id="KW-0921">Nickel transport</keyword>
<evidence type="ECO:0000256" key="7">
    <source>
        <dbReference type="ARBA" id="ARBA00022840"/>
    </source>
</evidence>
<keyword evidence="11" id="KW-0472">Membrane</keyword>
<dbReference type="InterPro" id="IPR027417">
    <property type="entry name" value="P-loop_NTPase"/>
</dbReference>
<evidence type="ECO:0000256" key="8">
    <source>
        <dbReference type="ARBA" id="ARBA00022967"/>
    </source>
</evidence>